<gene>
    <name evidence="7" type="ORF">IWZ03DRAFT_434268</name>
</gene>
<proteinExistence type="inferred from homology"/>
<feature type="transmembrane region" description="Helical" evidence="6">
    <location>
        <begin position="194"/>
        <end position="216"/>
    </location>
</feature>
<keyword evidence="5 6" id="KW-0472">Membrane</keyword>
<comment type="similarity">
    <text evidence="2">Belongs to the purine-cytosine permease (2.A.39) family.</text>
</comment>
<accession>A0ABR1KAT2</accession>
<dbReference type="NCBIfam" id="TIGR00800">
    <property type="entry name" value="ncs1"/>
    <property type="match status" value="1"/>
</dbReference>
<evidence type="ECO:0000313" key="8">
    <source>
        <dbReference type="Proteomes" id="UP001363622"/>
    </source>
</evidence>
<feature type="transmembrane region" description="Helical" evidence="6">
    <location>
        <begin position="236"/>
        <end position="257"/>
    </location>
</feature>
<dbReference type="EMBL" id="JBBPHU010000018">
    <property type="protein sequence ID" value="KAK7509362.1"/>
    <property type="molecule type" value="Genomic_DNA"/>
</dbReference>
<name>A0ABR1KAT2_9PEZI</name>
<feature type="transmembrane region" description="Helical" evidence="6">
    <location>
        <begin position="437"/>
        <end position="461"/>
    </location>
</feature>
<comment type="subcellular location">
    <subcellularLocation>
        <location evidence="1">Membrane</location>
        <topology evidence="1">Multi-pass membrane protein</topology>
    </subcellularLocation>
</comment>
<feature type="transmembrane region" description="Helical" evidence="6">
    <location>
        <begin position="100"/>
        <end position="120"/>
    </location>
</feature>
<evidence type="ECO:0000313" key="7">
    <source>
        <dbReference type="EMBL" id="KAK7509362.1"/>
    </source>
</evidence>
<feature type="transmembrane region" description="Helical" evidence="6">
    <location>
        <begin position="169"/>
        <end position="187"/>
    </location>
</feature>
<keyword evidence="4 6" id="KW-1133">Transmembrane helix</keyword>
<evidence type="ECO:0000256" key="2">
    <source>
        <dbReference type="ARBA" id="ARBA00008974"/>
    </source>
</evidence>
<feature type="transmembrane region" description="Helical" evidence="6">
    <location>
        <begin position="481"/>
        <end position="501"/>
    </location>
</feature>
<organism evidence="7 8">
    <name type="scientific">Phyllosticta citriasiana</name>
    <dbReference type="NCBI Taxonomy" id="595635"/>
    <lineage>
        <taxon>Eukaryota</taxon>
        <taxon>Fungi</taxon>
        <taxon>Dikarya</taxon>
        <taxon>Ascomycota</taxon>
        <taxon>Pezizomycotina</taxon>
        <taxon>Dothideomycetes</taxon>
        <taxon>Dothideomycetes incertae sedis</taxon>
        <taxon>Botryosphaeriales</taxon>
        <taxon>Phyllostictaceae</taxon>
        <taxon>Phyllosticta</taxon>
    </lineage>
</organism>
<dbReference type="Gene3D" id="1.10.4160.10">
    <property type="entry name" value="Hydantoin permease"/>
    <property type="match status" value="1"/>
</dbReference>
<dbReference type="InterPro" id="IPR045225">
    <property type="entry name" value="Uracil/uridine/allantoin_perm"/>
</dbReference>
<dbReference type="Proteomes" id="UP001363622">
    <property type="component" value="Unassembled WGS sequence"/>
</dbReference>
<dbReference type="InterPro" id="IPR012681">
    <property type="entry name" value="NCS1"/>
</dbReference>
<evidence type="ECO:0000256" key="6">
    <source>
        <dbReference type="SAM" id="Phobius"/>
    </source>
</evidence>
<dbReference type="CDD" id="cd11482">
    <property type="entry name" value="SLC-NCS1sbd_NRT1-like"/>
    <property type="match status" value="1"/>
</dbReference>
<evidence type="ECO:0000256" key="4">
    <source>
        <dbReference type="ARBA" id="ARBA00022989"/>
    </source>
</evidence>
<evidence type="ECO:0000256" key="1">
    <source>
        <dbReference type="ARBA" id="ARBA00004141"/>
    </source>
</evidence>
<comment type="caution">
    <text evidence="7">The sequence shown here is derived from an EMBL/GenBank/DDBJ whole genome shotgun (WGS) entry which is preliminary data.</text>
</comment>
<dbReference type="PANTHER" id="PTHR30618">
    <property type="entry name" value="NCS1 FAMILY PURINE/PYRIMIDINE TRANSPORTER"/>
    <property type="match status" value="1"/>
</dbReference>
<dbReference type="InterPro" id="IPR001248">
    <property type="entry name" value="Pur-cyt_permease"/>
</dbReference>
<feature type="transmembrane region" description="Helical" evidence="6">
    <location>
        <begin position="127"/>
        <end position="149"/>
    </location>
</feature>
<dbReference type="PANTHER" id="PTHR30618:SF4">
    <property type="entry name" value="ALLANTOIN PERMEASE"/>
    <property type="match status" value="1"/>
</dbReference>
<feature type="transmembrane region" description="Helical" evidence="6">
    <location>
        <begin position="325"/>
        <end position="343"/>
    </location>
</feature>
<evidence type="ECO:0000256" key="5">
    <source>
        <dbReference type="ARBA" id="ARBA00023136"/>
    </source>
</evidence>
<sequence>MASVARRILKWVELPESQQGNRWTNEDLEPVPPEKQTWGVFQYVELWFLVNMNISSYQTGSSLLAVGMTWWQAIIVILVGDFFASCFVVLNSISGATSHLGYPIVSRSVWGMWGAYFPILNRILLSVVWYGVQAVIGGKMIYICLRSIWIDLDDRIPNTLPEKTGITTAQFMGYVLFNLLCGALIWFKPQQLRPYFHVGSVLVLVTMLSLLGWACGTSKGYGSVLHAPATISGSKLGWAMCAGIMSVIGSIAAGILNQNDYTRFAKRKSQVTWSQGIGFNVSSAITHIVGVLVTAATQEQYGKGEPLWDPSALFKSMQDQGGSRARAATFFLATVFIISQLSINVPGNVLAGGLDVASILPKYINLRRGAYILAILSVAPNPWQQLASGSTFLSVLSAYAVFLGPFIGLLCIHFYIIQKRQFHVTDLYTGNKTSLYWYHYGINWRTAVAWICAVVPSLPGFLNSVNPSIKVSIHAQHLSDLSFVVGFCLACFNAYFLHWIFPYDYDKEIFGEEIVGTSEVGVYQENIMPKAVACRDV</sequence>
<feature type="transmembrane region" description="Helical" evidence="6">
    <location>
        <begin position="70"/>
        <end position="94"/>
    </location>
</feature>
<feature type="transmembrane region" description="Helical" evidence="6">
    <location>
        <begin position="392"/>
        <end position="416"/>
    </location>
</feature>
<keyword evidence="8" id="KW-1185">Reference proteome</keyword>
<reference evidence="7 8" key="1">
    <citation type="submission" date="2024-04" db="EMBL/GenBank/DDBJ databases">
        <title>Phyllosticta paracitricarpa is synonymous to the EU quarantine fungus P. citricarpa based on phylogenomic analyses.</title>
        <authorList>
            <consortium name="Lawrence Berkeley National Laboratory"/>
            <person name="Van Ingen-Buijs V.A."/>
            <person name="Van Westerhoven A.C."/>
            <person name="Haridas S."/>
            <person name="Skiadas P."/>
            <person name="Martin F."/>
            <person name="Groenewald J.Z."/>
            <person name="Crous P.W."/>
            <person name="Seidl M.F."/>
        </authorList>
    </citation>
    <scope>NUCLEOTIDE SEQUENCE [LARGE SCALE GENOMIC DNA]</scope>
    <source>
        <strain evidence="7 8">CBS 123371</strain>
    </source>
</reference>
<dbReference type="Pfam" id="PF02133">
    <property type="entry name" value="Transp_cyt_pur"/>
    <property type="match status" value="1"/>
</dbReference>
<protein>
    <submittedName>
        <fullName evidence="7">Permease for cytosine/purines, uracil, thiamine, allantoin-domain-containing protein</fullName>
    </submittedName>
</protein>
<keyword evidence="3 6" id="KW-0812">Transmembrane</keyword>
<evidence type="ECO:0000256" key="3">
    <source>
        <dbReference type="ARBA" id="ARBA00022692"/>
    </source>
</evidence>